<dbReference type="Pfam" id="PF05118">
    <property type="entry name" value="Asp_Arg_Hydrox"/>
    <property type="match status" value="1"/>
</dbReference>
<dbReference type="Gene3D" id="2.60.120.330">
    <property type="entry name" value="B-lactam Antibiotic, Isopenicillin N Synthase, Chain"/>
    <property type="match status" value="1"/>
</dbReference>
<organism evidence="2 3">
    <name type="scientific">Micromonospora polyrhachis</name>
    <dbReference type="NCBI Taxonomy" id="1282883"/>
    <lineage>
        <taxon>Bacteria</taxon>
        <taxon>Bacillati</taxon>
        <taxon>Actinomycetota</taxon>
        <taxon>Actinomycetes</taxon>
        <taxon>Micromonosporales</taxon>
        <taxon>Micromonosporaceae</taxon>
        <taxon>Micromonospora</taxon>
    </lineage>
</organism>
<evidence type="ECO:0000313" key="2">
    <source>
        <dbReference type="EMBL" id="MBB4961330.1"/>
    </source>
</evidence>
<dbReference type="RefSeq" id="WP_184536940.1">
    <property type="nucleotide sequence ID" value="NZ_JACHJW010000001.1"/>
</dbReference>
<comment type="caution">
    <text evidence="2">The sequence shown here is derived from an EMBL/GenBank/DDBJ whole genome shotgun (WGS) entry which is preliminary data.</text>
</comment>
<name>A0A7W7SUP6_9ACTN</name>
<keyword evidence="3" id="KW-1185">Reference proteome</keyword>
<accession>A0A7W7SUP6</accession>
<dbReference type="Proteomes" id="UP000578819">
    <property type="component" value="Unassembled WGS sequence"/>
</dbReference>
<evidence type="ECO:0000259" key="1">
    <source>
        <dbReference type="Pfam" id="PF05118"/>
    </source>
</evidence>
<feature type="domain" description="Aspartyl/asparaginy/proline hydroxylase" evidence="1">
    <location>
        <begin position="29"/>
        <end position="191"/>
    </location>
</feature>
<dbReference type="AlphaFoldDB" id="A0A7W7SUP6"/>
<dbReference type="SUPFAM" id="SSF51197">
    <property type="entry name" value="Clavaminate synthase-like"/>
    <property type="match status" value="1"/>
</dbReference>
<dbReference type="InterPro" id="IPR007803">
    <property type="entry name" value="Asp/Arg/Pro-Hydrxlase"/>
</dbReference>
<reference evidence="2 3" key="1">
    <citation type="submission" date="2020-08" db="EMBL/GenBank/DDBJ databases">
        <title>Sequencing the genomes of 1000 actinobacteria strains.</title>
        <authorList>
            <person name="Klenk H.-P."/>
        </authorList>
    </citation>
    <scope>NUCLEOTIDE SEQUENCE [LARGE SCALE GENOMIC DNA]</scope>
    <source>
        <strain evidence="2 3">DSM 45886</strain>
    </source>
</reference>
<sequence length="356" mass="39229">MSRPPLFPETLAGEASAVRLAMEFDAEPLAAELRSLEQQPWRHQRPYSAGQVGKPIAQGWTCFPLHSPGGLLERTDPGGPALVPFADTPALSALPAMAKVLRELPCELRSARLLALDAGAELAEHRDEFIGFGYGQLRLHIPIVTNPGARLFIEGYEHNWKPGELWYANFALPHFLRNDGAQRRVHLVVDCMLNDALLALFPGWFRDRVGALAYVSNRPRTTPAPLPALSEFLLPAPLDTDLLAHLPETGHDDGPGRSSATCHDGVPRPAAGVADSTGEPIDRAQAWLERKPEGLVLRTAGGAQTALVPIGAYEYRFEGWTDERTIDLGQLPDRVVLHDRRNWWHRTWSCPVRSTA</sequence>
<gene>
    <name evidence="2" type="ORF">FHR38_005063</name>
</gene>
<protein>
    <recommendedName>
        <fullName evidence="1">Aspartyl/asparaginy/proline hydroxylase domain-containing protein</fullName>
    </recommendedName>
</protein>
<dbReference type="InterPro" id="IPR027443">
    <property type="entry name" value="IPNS-like_sf"/>
</dbReference>
<dbReference type="EMBL" id="JACHJW010000001">
    <property type="protein sequence ID" value="MBB4961330.1"/>
    <property type="molecule type" value="Genomic_DNA"/>
</dbReference>
<proteinExistence type="predicted"/>
<evidence type="ECO:0000313" key="3">
    <source>
        <dbReference type="Proteomes" id="UP000578819"/>
    </source>
</evidence>